<keyword evidence="6" id="KW-1185">Reference proteome</keyword>
<keyword evidence="3" id="KW-0804">Transcription</keyword>
<evidence type="ECO:0000256" key="3">
    <source>
        <dbReference type="ARBA" id="ARBA00023163"/>
    </source>
</evidence>
<dbReference type="GO" id="GO:0003700">
    <property type="term" value="F:DNA-binding transcription factor activity"/>
    <property type="evidence" value="ECO:0007669"/>
    <property type="project" value="InterPro"/>
</dbReference>
<feature type="domain" description="HTH araC/xylS-type" evidence="4">
    <location>
        <begin position="223"/>
        <end position="328"/>
    </location>
</feature>
<gene>
    <name evidence="5" type="ORF">X805_24400</name>
</gene>
<dbReference type="InterPro" id="IPR018060">
    <property type="entry name" value="HTH_AraC"/>
</dbReference>
<dbReference type="InterPro" id="IPR050204">
    <property type="entry name" value="AraC_XylS_family_regulators"/>
</dbReference>
<dbReference type="eggNOG" id="COG2207">
    <property type="taxonomic scope" value="Bacteria"/>
</dbReference>
<evidence type="ECO:0000313" key="5">
    <source>
        <dbReference type="EMBL" id="KDB51962.1"/>
    </source>
</evidence>
<dbReference type="Proteomes" id="UP000026714">
    <property type="component" value="Unassembled WGS sequence"/>
</dbReference>
<dbReference type="PANTHER" id="PTHR46796">
    <property type="entry name" value="HTH-TYPE TRANSCRIPTIONAL ACTIVATOR RHAS-RELATED"/>
    <property type="match status" value="1"/>
</dbReference>
<dbReference type="STRING" id="34103.SAMN05421778_10652"/>
<dbReference type="Pfam" id="PF12833">
    <property type="entry name" value="HTH_18"/>
    <property type="match status" value="1"/>
</dbReference>
<name>A0A059KKH7_9BURK</name>
<dbReference type="SMART" id="SM00342">
    <property type="entry name" value="HTH_ARAC"/>
    <property type="match status" value="1"/>
</dbReference>
<organism evidence="5 6">
    <name type="scientific">Sphaerotilus natans subsp. natans DSM 6575</name>
    <dbReference type="NCBI Taxonomy" id="1286631"/>
    <lineage>
        <taxon>Bacteria</taxon>
        <taxon>Pseudomonadati</taxon>
        <taxon>Pseudomonadota</taxon>
        <taxon>Betaproteobacteria</taxon>
        <taxon>Burkholderiales</taxon>
        <taxon>Sphaerotilaceae</taxon>
        <taxon>Sphaerotilus</taxon>
    </lineage>
</organism>
<evidence type="ECO:0000259" key="4">
    <source>
        <dbReference type="PROSITE" id="PS01124"/>
    </source>
</evidence>
<dbReference type="Gene3D" id="1.10.10.60">
    <property type="entry name" value="Homeodomain-like"/>
    <property type="match status" value="1"/>
</dbReference>
<dbReference type="AlphaFoldDB" id="A0A059KKH7"/>
<evidence type="ECO:0000256" key="1">
    <source>
        <dbReference type="ARBA" id="ARBA00023015"/>
    </source>
</evidence>
<protein>
    <recommendedName>
        <fullName evidence="4">HTH araC/xylS-type domain-containing protein</fullName>
    </recommendedName>
</protein>
<evidence type="ECO:0000313" key="6">
    <source>
        <dbReference type="Proteomes" id="UP000026714"/>
    </source>
</evidence>
<reference evidence="5 6" key="1">
    <citation type="journal article" date="2014" name="FEMS Microbiol. Ecol.">
        <title>Sphaerotilus natans encrusted with nanoball-shaped Fe(III) oxide minerals formed by nitrate-reducing mixotrophic Fe(II) oxidation.</title>
        <authorList>
            <person name="Park S."/>
            <person name="Kim D.H."/>
            <person name="Lee J.H."/>
            <person name="Hur H.G."/>
        </authorList>
    </citation>
    <scope>NUCLEOTIDE SEQUENCE [LARGE SCALE GENOMIC DNA]</scope>
    <source>
        <strain evidence="5 6">DSM 6575</strain>
    </source>
</reference>
<evidence type="ECO:0000256" key="2">
    <source>
        <dbReference type="ARBA" id="ARBA00023125"/>
    </source>
</evidence>
<comment type="caution">
    <text evidence="5">The sequence shown here is derived from an EMBL/GenBank/DDBJ whole genome shotgun (WGS) entry which is preliminary data.</text>
</comment>
<dbReference type="PROSITE" id="PS01124">
    <property type="entry name" value="HTH_ARAC_FAMILY_2"/>
    <property type="match status" value="1"/>
</dbReference>
<dbReference type="PANTHER" id="PTHR46796:SF12">
    <property type="entry name" value="HTH-TYPE DNA-BINDING TRANSCRIPTIONAL ACTIVATOR EUTR"/>
    <property type="match status" value="1"/>
</dbReference>
<dbReference type="GO" id="GO:0043565">
    <property type="term" value="F:sequence-specific DNA binding"/>
    <property type="evidence" value="ECO:0007669"/>
    <property type="project" value="InterPro"/>
</dbReference>
<keyword evidence="2" id="KW-0238">DNA-binding</keyword>
<proteinExistence type="predicted"/>
<keyword evidence="1" id="KW-0805">Transcription regulation</keyword>
<dbReference type="SUPFAM" id="SSF46689">
    <property type="entry name" value="Homeodomain-like"/>
    <property type="match status" value="1"/>
</dbReference>
<dbReference type="EMBL" id="AZRA01000062">
    <property type="protein sequence ID" value="KDB51962.1"/>
    <property type="molecule type" value="Genomic_DNA"/>
</dbReference>
<dbReference type="InterPro" id="IPR009057">
    <property type="entry name" value="Homeodomain-like_sf"/>
</dbReference>
<accession>A0A059KKH7</accession>
<sequence length="334" mass="37159">MVSFLPLPMTGPTIRQHCSHDLDEHVEHLDGWQLRYEQLGRGRFEGRFAEVRLDGLQVFREHTSQPVRQRGTLMPATLGFAFVDAEGEIGNGAYDGHPIGPEELLCSHDGDIDLRTPPDCCLTGLVVDAAVLRMQLGESADADLAALPPGRIAPLLPAGSAGLRLRRGVHRVLAAALDAHDGAARLPDAADRLELLEALAEVIRCGQVPDETLRGRARLELVNRTCALMLEQLHTVDPQDTPTLETLARQIGTSARTLGYAFQSVLGLSPMQYLRTLRFNLVRGELRRSRQRESIYDIATRHGFWHFGHFSVDYRRQFGERPSDTLARVRPMDN</sequence>